<feature type="domain" description="Helitron helicase-like" evidence="1">
    <location>
        <begin position="6"/>
        <end position="191"/>
    </location>
</feature>
<keyword evidence="2" id="KW-0347">Helicase</keyword>
<dbReference type="InterPro" id="IPR025476">
    <property type="entry name" value="Helitron_helicase-like"/>
</dbReference>
<dbReference type="OrthoDB" id="3023328at2759"/>
<organism evidence="2 3">
    <name type="scientific">Mycena indigotica</name>
    <dbReference type="NCBI Taxonomy" id="2126181"/>
    <lineage>
        <taxon>Eukaryota</taxon>
        <taxon>Fungi</taxon>
        <taxon>Dikarya</taxon>
        <taxon>Basidiomycota</taxon>
        <taxon>Agaricomycotina</taxon>
        <taxon>Agaricomycetes</taxon>
        <taxon>Agaricomycetidae</taxon>
        <taxon>Agaricales</taxon>
        <taxon>Marasmiineae</taxon>
        <taxon>Mycenaceae</taxon>
        <taxon>Mycena</taxon>
    </lineage>
</organism>
<accession>A0A8H6S5Y4</accession>
<keyword evidence="2" id="KW-0547">Nucleotide-binding</keyword>
<dbReference type="Proteomes" id="UP000636479">
    <property type="component" value="Unassembled WGS sequence"/>
</dbReference>
<evidence type="ECO:0000259" key="1">
    <source>
        <dbReference type="Pfam" id="PF14214"/>
    </source>
</evidence>
<evidence type="ECO:0000313" key="3">
    <source>
        <dbReference type="Proteomes" id="UP000636479"/>
    </source>
</evidence>
<gene>
    <name evidence="2" type="ORF">MIND_01122600</name>
</gene>
<keyword evidence="2" id="KW-0378">Hydrolase</keyword>
<keyword evidence="3" id="KW-1185">Reference proteome</keyword>
<dbReference type="GeneID" id="59350298"/>
<evidence type="ECO:0000313" key="2">
    <source>
        <dbReference type="EMBL" id="KAF7293451.1"/>
    </source>
</evidence>
<dbReference type="Pfam" id="PF14214">
    <property type="entry name" value="Helitron_like_N"/>
    <property type="match status" value="1"/>
</dbReference>
<proteinExistence type="predicted"/>
<dbReference type="EMBL" id="JACAZF010000010">
    <property type="protein sequence ID" value="KAF7293451.1"/>
    <property type="molecule type" value="Genomic_DNA"/>
</dbReference>
<protein>
    <submittedName>
        <fullName evidence="2">ATP-dependent DNA helicase</fullName>
    </submittedName>
</protein>
<dbReference type="AlphaFoldDB" id="A0A8H6S5Y4"/>
<keyword evidence="2" id="KW-0067">ATP-binding</keyword>
<reference evidence="2" key="1">
    <citation type="submission" date="2020-05" db="EMBL/GenBank/DDBJ databases">
        <title>Mycena genomes resolve the evolution of fungal bioluminescence.</title>
        <authorList>
            <person name="Tsai I.J."/>
        </authorList>
    </citation>
    <scope>NUCLEOTIDE SEQUENCE</scope>
    <source>
        <strain evidence="2">171206Taipei</strain>
    </source>
</reference>
<dbReference type="RefSeq" id="XP_037215614.1">
    <property type="nucleotide sequence ID" value="XM_037367782.1"/>
</dbReference>
<name>A0A8H6S5Y4_9AGAR</name>
<sequence length="289" mass="34257">MKFEGGRFARHRRFPWFAFNTLQRHRTRSQAQIFVRQNHDAGRLTAEELAAMLREGDASVARKMIRYGAKLRGTRAYWHARRNELTDMIRVKGSPHFFFTLSAADLQWPDLHQHMPPELPAEATAANEDATKRERRQRRLAVERNPHMAASYLDHRVQIFMKHYVGTMFPVKHSWYRYEWQERGSGHVHGFVWLKDAPNPDDINWAVSSVMAINLCEAERDNPSYVLRHDYTYMINPRKIKAEKGFDDCWQGGLVRRLYFGLLGIMLHYDYRQDYVVDYYEDYVGLSRD</sequence>
<comment type="caution">
    <text evidence="2">The sequence shown here is derived from an EMBL/GenBank/DDBJ whole genome shotgun (WGS) entry which is preliminary data.</text>
</comment>
<dbReference type="GO" id="GO:0004386">
    <property type="term" value="F:helicase activity"/>
    <property type="evidence" value="ECO:0007669"/>
    <property type="project" value="UniProtKB-KW"/>
</dbReference>